<keyword evidence="1" id="KW-1015">Disulfide bond</keyword>
<dbReference type="EMBL" id="JAINUF010000004">
    <property type="protein sequence ID" value="KAJ8365794.1"/>
    <property type="molecule type" value="Genomic_DNA"/>
</dbReference>
<sequence length="451" mass="51090">MVYLLLLVSSTSWCNLSRQSSVFFMAFKMRTAVFCMCLLGYVSFSAGARSEPENDWQEQKVTLPSKKARTKQTKSAGYKLPPYIHGDDAPAVTEQMGWFHYNAPGPLTDEAKAVMLPTTTVAPVTIKDPIAMVEALCHMDRMYVRIRKDSVSERDGWKYLYFGTCRVNQARDPHYYFLYPLASCGLIPQVMDDSIVFTNLVRYLHKPTDRIDIIRIPSLAVPVACKYPRFHRTYDVGIHPILGTNYSKILPSGRGPMYILILDANWNPLPPGAIFELAQAIHFEVRVGAGMRAFVNRCWITPTSNPFVLLPFTPIKYYGCMVDGMESSLSRYYIHTDPAILRFSIESFVFPMVPATQMLTIHCEVTTGKIPTPFRKACSLNKISNMWEELDRKYDRMCDCCNTGCTAAKSGAKVKTISSESWNVGDFDDWEAEGELTGDFDEKFPDEWSLA</sequence>
<comment type="caution">
    <text evidence="3">The sequence shown here is derived from an EMBL/GenBank/DDBJ whole genome shotgun (WGS) entry which is preliminary data.</text>
</comment>
<dbReference type="Pfam" id="PF00100">
    <property type="entry name" value="Zona_pellucida"/>
    <property type="match status" value="1"/>
</dbReference>
<evidence type="ECO:0000313" key="4">
    <source>
        <dbReference type="Proteomes" id="UP001152622"/>
    </source>
</evidence>
<dbReference type="Pfam" id="PF23344">
    <property type="entry name" value="ZP-N"/>
    <property type="match status" value="1"/>
</dbReference>
<feature type="domain" description="ZP" evidence="2">
    <location>
        <begin position="136"/>
        <end position="385"/>
    </location>
</feature>
<evidence type="ECO:0000256" key="1">
    <source>
        <dbReference type="ARBA" id="ARBA00023157"/>
    </source>
</evidence>
<dbReference type="InterPro" id="IPR055356">
    <property type="entry name" value="ZP-N"/>
</dbReference>
<evidence type="ECO:0000313" key="3">
    <source>
        <dbReference type="EMBL" id="KAJ8365794.1"/>
    </source>
</evidence>
<dbReference type="InterPro" id="IPR042235">
    <property type="entry name" value="ZP-C_dom"/>
</dbReference>
<evidence type="ECO:0000259" key="2">
    <source>
        <dbReference type="PROSITE" id="PS51034"/>
    </source>
</evidence>
<dbReference type="AlphaFoldDB" id="A0A9Q1J3S8"/>
<dbReference type="Gene3D" id="2.60.40.3210">
    <property type="entry name" value="Zona pellucida, ZP-N domain"/>
    <property type="match status" value="1"/>
</dbReference>
<reference evidence="3" key="1">
    <citation type="journal article" date="2023" name="Science">
        <title>Genome structures resolve the early diversification of teleost fishes.</title>
        <authorList>
            <person name="Parey E."/>
            <person name="Louis A."/>
            <person name="Montfort J."/>
            <person name="Bouchez O."/>
            <person name="Roques C."/>
            <person name="Iampietro C."/>
            <person name="Lluch J."/>
            <person name="Castinel A."/>
            <person name="Donnadieu C."/>
            <person name="Desvignes T."/>
            <person name="Floi Bucao C."/>
            <person name="Jouanno E."/>
            <person name="Wen M."/>
            <person name="Mejri S."/>
            <person name="Dirks R."/>
            <person name="Jansen H."/>
            <person name="Henkel C."/>
            <person name="Chen W.J."/>
            <person name="Zahm M."/>
            <person name="Cabau C."/>
            <person name="Klopp C."/>
            <person name="Thompson A.W."/>
            <person name="Robinson-Rechavi M."/>
            <person name="Braasch I."/>
            <person name="Lecointre G."/>
            <person name="Bobe J."/>
            <person name="Postlethwait J.H."/>
            <person name="Berthelot C."/>
            <person name="Roest Crollius H."/>
            <person name="Guiguen Y."/>
        </authorList>
    </citation>
    <scope>NUCLEOTIDE SEQUENCE</scope>
    <source>
        <strain evidence="3">WJC10195</strain>
    </source>
</reference>
<dbReference type="Proteomes" id="UP001152622">
    <property type="component" value="Chromosome 4"/>
</dbReference>
<dbReference type="InterPro" id="IPR055355">
    <property type="entry name" value="ZP-C"/>
</dbReference>
<dbReference type="GO" id="GO:0032190">
    <property type="term" value="F:acrosin binding"/>
    <property type="evidence" value="ECO:0007669"/>
    <property type="project" value="TreeGrafter"/>
</dbReference>
<name>A0A9Q1J3S8_SYNKA</name>
<dbReference type="SMART" id="SM00241">
    <property type="entry name" value="ZP"/>
    <property type="match status" value="1"/>
</dbReference>
<gene>
    <name evidence="3" type="ORF">SKAU_G00146250</name>
</gene>
<dbReference type="FunFam" id="2.60.40.4100:FF:000002">
    <property type="entry name" value="Zona pellucida sperm-binding protein 3"/>
    <property type="match status" value="1"/>
</dbReference>
<accession>A0A9Q1J3S8</accession>
<organism evidence="3 4">
    <name type="scientific">Synaphobranchus kaupii</name>
    <name type="common">Kaup's arrowtooth eel</name>
    <dbReference type="NCBI Taxonomy" id="118154"/>
    <lineage>
        <taxon>Eukaryota</taxon>
        <taxon>Metazoa</taxon>
        <taxon>Chordata</taxon>
        <taxon>Craniata</taxon>
        <taxon>Vertebrata</taxon>
        <taxon>Euteleostomi</taxon>
        <taxon>Actinopterygii</taxon>
        <taxon>Neopterygii</taxon>
        <taxon>Teleostei</taxon>
        <taxon>Anguilliformes</taxon>
        <taxon>Synaphobranchidae</taxon>
        <taxon>Synaphobranchus</taxon>
    </lineage>
</organism>
<dbReference type="PANTHER" id="PTHR11576:SF26">
    <property type="entry name" value="ZONA PELLUCIDA GLYCOPROTEIN 3D TANDEM DUPLICATE 2"/>
    <property type="match status" value="1"/>
</dbReference>
<dbReference type="GO" id="GO:2000344">
    <property type="term" value="P:positive regulation of acrosome reaction"/>
    <property type="evidence" value="ECO:0007669"/>
    <property type="project" value="TreeGrafter"/>
</dbReference>
<dbReference type="GO" id="GO:0035803">
    <property type="term" value="P:egg coat formation"/>
    <property type="evidence" value="ECO:0007669"/>
    <property type="project" value="TreeGrafter"/>
</dbReference>
<keyword evidence="4" id="KW-1185">Reference proteome</keyword>
<dbReference type="InterPro" id="IPR001507">
    <property type="entry name" value="ZP_dom"/>
</dbReference>
<dbReference type="PANTHER" id="PTHR11576">
    <property type="entry name" value="ZONA PELLUCIDA SPERM-BINDING PROTEIN 3"/>
    <property type="match status" value="1"/>
</dbReference>
<dbReference type="GO" id="GO:0007339">
    <property type="term" value="P:binding of sperm to zona pellucida"/>
    <property type="evidence" value="ECO:0007669"/>
    <property type="project" value="TreeGrafter"/>
</dbReference>
<dbReference type="GO" id="GO:0031012">
    <property type="term" value="C:extracellular matrix"/>
    <property type="evidence" value="ECO:0007669"/>
    <property type="project" value="TreeGrafter"/>
</dbReference>
<dbReference type="Gene3D" id="2.60.40.4100">
    <property type="entry name" value="Zona pellucida, ZP-C domain"/>
    <property type="match status" value="1"/>
</dbReference>
<dbReference type="PROSITE" id="PS51034">
    <property type="entry name" value="ZP_2"/>
    <property type="match status" value="1"/>
</dbReference>
<dbReference type="OrthoDB" id="8961289at2759"/>
<protein>
    <recommendedName>
        <fullName evidence="2">ZP domain-containing protein</fullName>
    </recommendedName>
</protein>
<proteinExistence type="predicted"/>